<dbReference type="InParanoid" id="A0A6I9T6V7"/>
<name>A0A6I9T6V7_SESIN</name>
<dbReference type="Pfam" id="PF05024">
    <property type="entry name" value="Gpi1"/>
    <property type="match status" value="1"/>
</dbReference>
<dbReference type="RefSeq" id="XP_011078932.1">
    <property type="nucleotide sequence ID" value="XM_011080630.2"/>
</dbReference>
<dbReference type="AlphaFoldDB" id="A0A6I9T6V7"/>
<feature type="transmembrane region" description="Helical" evidence="1">
    <location>
        <begin position="362"/>
        <end position="384"/>
    </location>
</feature>
<dbReference type="GeneID" id="105162571"/>
<dbReference type="FunCoup" id="A0A6I9T6V7">
    <property type="interactions" value="409"/>
</dbReference>
<evidence type="ECO:0000313" key="3">
    <source>
        <dbReference type="RefSeq" id="XP_011078932.1"/>
    </source>
</evidence>
<evidence type="ECO:0000313" key="2">
    <source>
        <dbReference type="Proteomes" id="UP000504604"/>
    </source>
</evidence>
<dbReference type="OrthoDB" id="70250at2759"/>
<proteinExistence type="predicted"/>
<dbReference type="Proteomes" id="UP000504604">
    <property type="component" value="Linkage group LG5"/>
</dbReference>
<dbReference type="GO" id="GO:0006506">
    <property type="term" value="P:GPI anchor biosynthetic process"/>
    <property type="evidence" value="ECO:0007669"/>
    <property type="project" value="InterPro"/>
</dbReference>
<keyword evidence="1" id="KW-0812">Transmembrane</keyword>
<keyword evidence="1" id="KW-1133">Transmembrane helix</keyword>
<dbReference type="GO" id="GO:0016020">
    <property type="term" value="C:membrane"/>
    <property type="evidence" value="ECO:0007669"/>
    <property type="project" value="InterPro"/>
</dbReference>
<feature type="transmembrane region" description="Helical" evidence="1">
    <location>
        <begin position="276"/>
        <end position="301"/>
    </location>
</feature>
<feature type="transmembrane region" description="Helical" evidence="1">
    <location>
        <begin position="529"/>
        <end position="554"/>
    </location>
</feature>
<keyword evidence="2" id="KW-1185">Reference proteome</keyword>
<gene>
    <name evidence="3" type="primary">LOC105162571</name>
</gene>
<feature type="transmembrane region" description="Helical" evidence="1">
    <location>
        <begin position="455"/>
        <end position="480"/>
    </location>
</feature>
<dbReference type="InterPro" id="IPR007720">
    <property type="entry name" value="PigQ/GPI1"/>
</dbReference>
<accession>A0A6I9T6V7</accession>
<organism evidence="2 3">
    <name type="scientific">Sesamum indicum</name>
    <name type="common">Oriental sesame</name>
    <name type="synonym">Sesamum orientale</name>
    <dbReference type="NCBI Taxonomy" id="4182"/>
    <lineage>
        <taxon>Eukaryota</taxon>
        <taxon>Viridiplantae</taxon>
        <taxon>Streptophyta</taxon>
        <taxon>Embryophyta</taxon>
        <taxon>Tracheophyta</taxon>
        <taxon>Spermatophyta</taxon>
        <taxon>Magnoliopsida</taxon>
        <taxon>eudicotyledons</taxon>
        <taxon>Gunneridae</taxon>
        <taxon>Pentapetalae</taxon>
        <taxon>asterids</taxon>
        <taxon>lamiids</taxon>
        <taxon>Lamiales</taxon>
        <taxon>Pedaliaceae</taxon>
        <taxon>Sesamum</taxon>
    </lineage>
</organism>
<keyword evidence="1" id="KW-0472">Membrane</keyword>
<dbReference type="KEGG" id="sind:105162571"/>
<feature type="transmembrane region" description="Helical" evidence="1">
    <location>
        <begin position="423"/>
        <end position="443"/>
    </location>
</feature>
<protein>
    <submittedName>
        <fullName evidence="3">N-acetylglucosaminyl-phosphatidylinositol biosynthetic protein gpi1</fullName>
    </submittedName>
</protein>
<reference evidence="3" key="1">
    <citation type="submission" date="2025-08" db="UniProtKB">
        <authorList>
            <consortium name="RefSeq"/>
        </authorList>
    </citation>
    <scope>IDENTIFICATION</scope>
</reference>
<dbReference type="PANTHER" id="PTHR47555">
    <property type="entry name" value="N-ACETYLGLUCOSAMINYL TRANSFERASE COMPONENT FAMILY PROTEIN / GPI1 FAMILY PROTEIN"/>
    <property type="match status" value="1"/>
</dbReference>
<sequence length="721" mass="81624">MGRGRKCRLWWPSNLFSQTPPNSSFLFGWFIPSSEASLDIVIAFACDERRLTSSITSRSDLQEILHGTNKKMPALLQDKGNFSLLGYLEADFSGNTQLVRFGNDKNKCTNLTSDQSLNTFTSNHGNWNWSCGCPKHDGISEEDRLAALENMWIKLVYGLSKTLDGRVLLIPKLDHLHLNSEIMSDLDPHVIFYEIPTFGSHHYSLGTDSMSNIAASPCKKPKWFDDLQQRDPCLDLDTVIQAMNSANAAQILFHGHHHAESGNQFLFFRMFSNVSWQLLAVSVASFSTIIYIILQSFHIFFGWLSRARMDIILAKVFSNTSKNIHFRSCQLLYWPIFLHDQSIRDWSCVEFAEKAAFHKHSIWSNVVVDVLLGNIFGIALWFMAEPASLWISNFAHDFTNNWLRNGCVWLMGNPAGFKLNTELAGVLGMISLNAIQIWSTLWVSMGSLSVHFTKAVALCGMIFGLTTAAALVVDIISLLAMHVLTLHLFLSLLYSTQIQAVAALWRLFRGRKWNPLRLRLDSYDYSVEQHVVGSLLFTPILLLLPTTSAFYIFFTILHTAVSFICIVVEAAVSFIHSTPYAKVLLWLKRRNRFPSGIWFDVTLSQHSETAAVNGSNSLPGKLQETAYASRSSKFTILVSFLHSNYLNLGEVVRPHYRYCYSAFSRSSIGSSAYGLLTGKSIPHAPGLSFPLKLPWITIPWKEYWRLCRDSVYACREDLYTH</sequence>
<dbReference type="PANTHER" id="PTHR47555:SF2">
    <property type="entry name" value="N-ACETYLGLUCOSAMINYL TRANSFERASE COMPONENT FAMILY PROTEIN _ GPI1 FAMILY PROTEIN"/>
    <property type="match status" value="1"/>
</dbReference>
<feature type="transmembrane region" description="Helical" evidence="1">
    <location>
        <begin position="486"/>
        <end position="508"/>
    </location>
</feature>
<feature type="transmembrane region" description="Helical" evidence="1">
    <location>
        <begin position="560"/>
        <end position="585"/>
    </location>
</feature>
<evidence type="ECO:0000256" key="1">
    <source>
        <dbReference type="SAM" id="Phobius"/>
    </source>
</evidence>